<name>A0A074MAY6_ERYLO</name>
<evidence type="ECO:0000256" key="1">
    <source>
        <dbReference type="SAM" id="Phobius"/>
    </source>
</evidence>
<reference evidence="2 3" key="1">
    <citation type="submission" date="2014-04" db="EMBL/GenBank/DDBJ databases">
        <title>A comprehensive comparison of genomes of Erythrobacter spp. strains.</title>
        <authorList>
            <person name="Zheng Q."/>
        </authorList>
    </citation>
    <scope>NUCLEOTIDE SEQUENCE [LARGE SCALE GENOMIC DNA]</scope>
    <source>
        <strain evidence="2 3">DSM 6997</strain>
    </source>
</reference>
<comment type="caution">
    <text evidence="2">The sequence shown here is derived from an EMBL/GenBank/DDBJ whole genome shotgun (WGS) entry which is preliminary data.</text>
</comment>
<evidence type="ECO:0000313" key="3">
    <source>
        <dbReference type="Proteomes" id="UP000027647"/>
    </source>
</evidence>
<dbReference type="RefSeq" id="WP_034958360.1">
    <property type="nucleotide sequence ID" value="NZ_JMIW01000001.1"/>
</dbReference>
<organism evidence="2 3">
    <name type="scientific">Erythrobacter longus</name>
    <dbReference type="NCBI Taxonomy" id="1044"/>
    <lineage>
        <taxon>Bacteria</taxon>
        <taxon>Pseudomonadati</taxon>
        <taxon>Pseudomonadota</taxon>
        <taxon>Alphaproteobacteria</taxon>
        <taxon>Sphingomonadales</taxon>
        <taxon>Erythrobacteraceae</taxon>
        <taxon>Erythrobacter/Porphyrobacter group</taxon>
        <taxon>Erythrobacter</taxon>
    </lineage>
</organism>
<keyword evidence="1" id="KW-1133">Transmembrane helix</keyword>
<protein>
    <submittedName>
        <fullName evidence="2">Membrane protein</fullName>
    </submittedName>
</protein>
<feature type="transmembrane region" description="Helical" evidence="1">
    <location>
        <begin position="46"/>
        <end position="66"/>
    </location>
</feature>
<dbReference type="eggNOG" id="ENOG5030RAQ">
    <property type="taxonomic scope" value="Bacteria"/>
</dbReference>
<evidence type="ECO:0000313" key="2">
    <source>
        <dbReference type="EMBL" id="KEO91981.1"/>
    </source>
</evidence>
<dbReference type="EMBL" id="JMIW01000001">
    <property type="protein sequence ID" value="KEO91981.1"/>
    <property type="molecule type" value="Genomic_DNA"/>
</dbReference>
<dbReference type="Proteomes" id="UP000027647">
    <property type="component" value="Unassembled WGS sequence"/>
</dbReference>
<keyword evidence="3" id="KW-1185">Reference proteome</keyword>
<keyword evidence="1" id="KW-0472">Membrane</keyword>
<sequence length="88" mass="9535">MLRKIGRLFVIKNRFEAFAIIYALALGATNRGLVYLEAFPPYWGEALFLAACCAVMMGGAAILDGLKTKNELEDLKAQLAAARSNTAP</sequence>
<gene>
    <name evidence="2" type="ORF">EH31_04720</name>
</gene>
<proteinExistence type="predicted"/>
<accession>A0A074MAY6</accession>
<dbReference type="OrthoDB" id="7507955at2"/>
<keyword evidence="1" id="KW-0812">Transmembrane</keyword>
<dbReference type="AlphaFoldDB" id="A0A074MAY6"/>